<evidence type="ECO:0000256" key="1">
    <source>
        <dbReference type="SAM" id="MobiDB-lite"/>
    </source>
</evidence>
<accession>E6QSM7</accession>
<protein>
    <submittedName>
        <fullName evidence="2">Uncharacterized protein</fullName>
    </submittedName>
</protein>
<sequence length="54" mass="5717">MMAHIFYLAYGIHSGIPSFVALGANNNSEEEIGRKAGNNQDGIGNLHISEGPCT</sequence>
<dbReference type="EMBL" id="CABR01000076">
    <property type="protein sequence ID" value="CBI10249.1"/>
    <property type="molecule type" value="Genomic_DNA"/>
</dbReference>
<organism evidence="2">
    <name type="scientific">mine drainage metagenome</name>
    <dbReference type="NCBI Taxonomy" id="410659"/>
    <lineage>
        <taxon>unclassified sequences</taxon>
        <taxon>metagenomes</taxon>
        <taxon>ecological metagenomes</taxon>
    </lineage>
</organism>
<comment type="caution">
    <text evidence="2">The sequence shown here is derived from an EMBL/GenBank/DDBJ whole genome shotgun (WGS) entry which is preliminary data.</text>
</comment>
<proteinExistence type="predicted"/>
<feature type="region of interest" description="Disordered" evidence="1">
    <location>
        <begin position="32"/>
        <end position="54"/>
    </location>
</feature>
<name>E6QSM7_9ZZZZ</name>
<gene>
    <name evidence="2" type="ORF">CARN7_1016</name>
</gene>
<reference evidence="2" key="1">
    <citation type="submission" date="2009-10" db="EMBL/GenBank/DDBJ databases">
        <title>Diversity of trophic interactions inside an arsenic-rich microbial ecosystem.</title>
        <authorList>
            <person name="Bertin P.N."/>
            <person name="Heinrich-Salmeron A."/>
            <person name="Pelletier E."/>
            <person name="Goulhen-Chollet F."/>
            <person name="Arsene-Ploetze F."/>
            <person name="Gallien S."/>
            <person name="Calteau A."/>
            <person name="Vallenet D."/>
            <person name="Casiot C."/>
            <person name="Chane-Woon-Ming B."/>
            <person name="Giloteaux L."/>
            <person name="Barakat M."/>
            <person name="Bonnefoy V."/>
            <person name="Bruneel O."/>
            <person name="Chandler M."/>
            <person name="Cleiss J."/>
            <person name="Duran R."/>
            <person name="Elbaz-Poulichet F."/>
            <person name="Fonknechten N."/>
            <person name="Lauga B."/>
            <person name="Mornico D."/>
            <person name="Ortet P."/>
            <person name="Schaeffer C."/>
            <person name="Siguier P."/>
            <person name="Alexander Thil Smith A."/>
            <person name="Van Dorsselaer A."/>
            <person name="Weissenbach J."/>
            <person name="Medigue C."/>
            <person name="Le Paslier D."/>
        </authorList>
    </citation>
    <scope>NUCLEOTIDE SEQUENCE</scope>
</reference>
<evidence type="ECO:0000313" key="2">
    <source>
        <dbReference type="EMBL" id="CBI10249.1"/>
    </source>
</evidence>
<dbReference type="AlphaFoldDB" id="E6QSM7"/>